<dbReference type="EMBL" id="JAVIJP010000017">
    <property type="protein sequence ID" value="KAL3641308.1"/>
    <property type="molecule type" value="Genomic_DNA"/>
</dbReference>
<evidence type="ECO:0000313" key="4">
    <source>
        <dbReference type="Proteomes" id="UP001632038"/>
    </source>
</evidence>
<evidence type="ECO:0000259" key="2">
    <source>
        <dbReference type="Pfam" id="PF03469"/>
    </source>
</evidence>
<proteinExistence type="predicted"/>
<keyword evidence="4" id="KW-1185">Reference proteome</keyword>
<dbReference type="PANTHER" id="PTHR21596:SF23">
    <property type="entry name" value="FACTOR OF DNA METHYLATION 4"/>
    <property type="match status" value="1"/>
</dbReference>
<dbReference type="PANTHER" id="PTHR21596">
    <property type="entry name" value="RIBONUCLEASE P SUBUNIT P38"/>
    <property type="match status" value="1"/>
</dbReference>
<feature type="coiled-coil region" evidence="1">
    <location>
        <begin position="204"/>
        <end position="245"/>
    </location>
</feature>
<dbReference type="InterPro" id="IPR029063">
    <property type="entry name" value="SAM-dependent_MTases_sf"/>
</dbReference>
<dbReference type="Gene3D" id="3.40.50.150">
    <property type="entry name" value="Vaccinia Virus protein VP39"/>
    <property type="match status" value="1"/>
</dbReference>
<dbReference type="AlphaFoldDB" id="A0ABD3DG45"/>
<feature type="coiled-coil region" evidence="1">
    <location>
        <begin position="143"/>
        <end position="180"/>
    </location>
</feature>
<protein>
    <recommendedName>
        <fullName evidence="2">Factor of DNA methylation 1-5/IDN2 domain-containing protein</fullName>
    </recommendedName>
</protein>
<evidence type="ECO:0000313" key="3">
    <source>
        <dbReference type="EMBL" id="KAL3641308.1"/>
    </source>
</evidence>
<gene>
    <name evidence="3" type="ORF">CASFOL_016276</name>
</gene>
<reference evidence="4" key="1">
    <citation type="journal article" date="2024" name="IScience">
        <title>Strigolactones Initiate the Formation of Haustorium-like Structures in Castilleja.</title>
        <authorList>
            <person name="Buerger M."/>
            <person name="Peterson D."/>
            <person name="Chory J."/>
        </authorList>
    </citation>
    <scope>NUCLEOTIDE SEQUENCE [LARGE SCALE GENOMIC DNA]</scope>
</reference>
<evidence type="ECO:0000256" key="1">
    <source>
        <dbReference type="SAM" id="Coils"/>
    </source>
</evidence>
<dbReference type="SUPFAM" id="SSF53335">
    <property type="entry name" value="S-adenosyl-L-methionine-dependent methyltransferases"/>
    <property type="match status" value="1"/>
</dbReference>
<feature type="domain" description="Factor of DNA methylation 1-5/IDN2" evidence="2">
    <location>
        <begin position="266"/>
        <end position="324"/>
    </location>
</feature>
<organism evidence="3 4">
    <name type="scientific">Castilleja foliolosa</name>
    <dbReference type="NCBI Taxonomy" id="1961234"/>
    <lineage>
        <taxon>Eukaryota</taxon>
        <taxon>Viridiplantae</taxon>
        <taxon>Streptophyta</taxon>
        <taxon>Embryophyta</taxon>
        <taxon>Tracheophyta</taxon>
        <taxon>Spermatophyta</taxon>
        <taxon>Magnoliopsida</taxon>
        <taxon>eudicotyledons</taxon>
        <taxon>Gunneridae</taxon>
        <taxon>Pentapetalae</taxon>
        <taxon>asterids</taxon>
        <taxon>lamiids</taxon>
        <taxon>Lamiales</taxon>
        <taxon>Orobanchaceae</taxon>
        <taxon>Pedicularideae</taxon>
        <taxon>Castillejinae</taxon>
        <taxon>Castilleja</taxon>
    </lineage>
</organism>
<dbReference type="Proteomes" id="UP001632038">
    <property type="component" value="Unassembled WGS sequence"/>
</dbReference>
<dbReference type="InterPro" id="IPR045177">
    <property type="entry name" value="FDM1-5/IDN2"/>
</dbReference>
<keyword evidence="1" id="KW-0175">Coiled coil</keyword>
<sequence length="344" mass="39916">MGKRLQVHHLATSPHGLSRSCSFVVALSKPLFVILIRNQLLGRVKAMPILRRDSMASLDCENWQMNDCVDSDVGGKPGFSLSEMRERCLPIFIIAEFVLIYLDPESSHDIVGRASRTFPTAIFFLYEQIHRADAFEQQMIRNLEAFTEQKKADENMLKLATNQKREKELLHQKIIELEGKLGQKQALELHIQRMRGALEVMKHMTIDEEEDMELKQKLESIEEELKENEEELDGLETLNQTLIVKERETNDQLQEARTELIKLFVKGMGELDVKPFAKASEIKYAGEHWKSKAVEHCSLWEHYLRDSSWYPYKMVMVGGAHKENFTYETVLENVYYEESIVQHG</sequence>
<accession>A0ABD3DG45</accession>
<dbReference type="Pfam" id="PF03469">
    <property type="entry name" value="XH"/>
    <property type="match status" value="1"/>
</dbReference>
<comment type="caution">
    <text evidence="3">The sequence shown here is derived from an EMBL/GenBank/DDBJ whole genome shotgun (WGS) entry which is preliminary data.</text>
</comment>
<name>A0ABD3DG45_9LAMI</name>
<dbReference type="InterPro" id="IPR005379">
    <property type="entry name" value="FDM1-5/IDN2_XH"/>
</dbReference>